<dbReference type="InterPro" id="IPR009003">
    <property type="entry name" value="Peptidase_S1_PA"/>
</dbReference>
<sequence>MHPGYKTTPRGVINDLAIVTIKNEFEFESTIQPICLPLLKSSIPRIGSSIIASGWGLTNYTHTKSPPALLRTNLQVYSFDIRVAYEEYYLMHQRIQSCAFIIPHLVHAMVIQGVH</sequence>
<dbReference type="Proteomes" id="UP000675881">
    <property type="component" value="Chromosome 9"/>
</dbReference>
<dbReference type="SUPFAM" id="SSF50494">
    <property type="entry name" value="Trypsin-like serine proteases"/>
    <property type="match status" value="1"/>
</dbReference>
<organism evidence="1 2">
    <name type="scientific">Lepeophtheirus salmonis</name>
    <name type="common">Salmon louse</name>
    <name type="synonym">Caligus salmonis</name>
    <dbReference type="NCBI Taxonomy" id="72036"/>
    <lineage>
        <taxon>Eukaryota</taxon>
        <taxon>Metazoa</taxon>
        <taxon>Ecdysozoa</taxon>
        <taxon>Arthropoda</taxon>
        <taxon>Crustacea</taxon>
        <taxon>Multicrustacea</taxon>
        <taxon>Hexanauplia</taxon>
        <taxon>Copepoda</taxon>
        <taxon>Siphonostomatoida</taxon>
        <taxon>Caligidae</taxon>
        <taxon>Lepeophtheirus</taxon>
    </lineage>
</organism>
<evidence type="ECO:0000313" key="2">
    <source>
        <dbReference type="Proteomes" id="UP000675881"/>
    </source>
</evidence>
<dbReference type="GO" id="GO:0004252">
    <property type="term" value="F:serine-type endopeptidase activity"/>
    <property type="evidence" value="ECO:0007669"/>
    <property type="project" value="InterPro"/>
</dbReference>
<dbReference type="GO" id="GO:0006508">
    <property type="term" value="P:proteolysis"/>
    <property type="evidence" value="ECO:0007669"/>
    <property type="project" value="InterPro"/>
</dbReference>
<dbReference type="AlphaFoldDB" id="A0A7R8D5N1"/>
<dbReference type="InterPro" id="IPR001254">
    <property type="entry name" value="Trypsin_dom"/>
</dbReference>
<accession>A0A7R8D5N1</accession>
<gene>
    <name evidence="1" type="ORF">LSAA_15047</name>
</gene>
<reference evidence="1" key="1">
    <citation type="submission" date="2021-02" db="EMBL/GenBank/DDBJ databases">
        <authorList>
            <person name="Bekaert M."/>
        </authorList>
    </citation>
    <scope>NUCLEOTIDE SEQUENCE</scope>
    <source>
        <strain evidence="1">IoA-00</strain>
    </source>
</reference>
<proteinExistence type="predicted"/>
<dbReference type="InterPro" id="IPR043504">
    <property type="entry name" value="Peptidase_S1_PA_chymotrypsin"/>
</dbReference>
<dbReference type="Gene3D" id="2.40.10.10">
    <property type="entry name" value="Trypsin-like serine proteases"/>
    <property type="match status" value="2"/>
</dbReference>
<protein>
    <submittedName>
        <fullName evidence="1">(salmon louse) hypothetical protein</fullName>
    </submittedName>
</protein>
<name>A0A7R8D5N1_LEPSM</name>
<dbReference type="Pfam" id="PF00089">
    <property type="entry name" value="Trypsin"/>
    <property type="match status" value="1"/>
</dbReference>
<dbReference type="EMBL" id="HG994588">
    <property type="protein sequence ID" value="CAF3037146.1"/>
    <property type="molecule type" value="Genomic_DNA"/>
</dbReference>
<evidence type="ECO:0000313" key="1">
    <source>
        <dbReference type="EMBL" id="CAF3037146.1"/>
    </source>
</evidence>
<keyword evidence="2" id="KW-1185">Reference proteome</keyword>